<evidence type="ECO:0000256" key="2">
    <source>
        <dbReference type="ARBA" id="ARBA00023242"/>
    </source>
</evidence>
<dbReference type="PANTHER" id="PTHR45625">
    <property type="entry name" value="PEPTIDYL-PROLYL CIS-TRANS ISOMERASE-RELATED"/>
    <property type="match status" value="1"/>
</dbReference>
<name>A0A418DHD5_APHAT</name>
<dbReference type="InterPro" id="IPR002130">
    <property type="entry name" value="Cyclophilin-type_PPIase_dom"/>
</dbReference>
<reference evidence="4 5" key="1">
    <citation type="submission" date="2018-08" db="EMBL/GenBank/DDBJ databases">
        <title>Aphanomyces genome sequencing and annotation.</title>
        <authorList>
            <person name="Minardi D."/>
            <person name="Oidtmann B."/>
            <person name="Van Der Giezen M."/>
            <person name="Studholme D.J."/>
        </authorList>
    </citation>
    <scope>NUCLEOTIDE SEQUENCE [LARGE SCALE GENOMIC DNA]</scope>
    <source>
        <strain evidence="4 5">FDL457</strain>
    </source>
</reference>
<feature type="domain" description="PPIase cyclophilin-type" evidence="3">
    <location>
        <begin position="224"/>
        <end position="369"/>
    </location>
</feature>
<dbReference type="VEuPathDB" id="FungiDB:H257_16633"/>
<keyword evidence="2" id="KW-0539">Nucleus</keyword>
<evidence type="ECO:0000313" key="5">
    <source>
        <dbReference type="Proteomes" id="UP000286510"/>
    </source>
</evidence>
<dbReference type="SUPFAM" id="SSF50891">
    <property type="entry name" value="Cyclophilin-like"/>
    <property type="match status" value="1"/>
</dbReference>
<dbReference type="InterPro" id="IPR029000">
    <property type="entry name" value="Cyclophilin-like_dom_sf"/>
</dbReference>
<dbReference type="GO" id="GO:0071013">
    <property type="term" value="C:catalytic step 2 spliceosome"/>
    <property type="evidence" value="ECO:0007669"/>
    <property type="project" value="TreeGrafter"/>
</dbReference>
<dbReference type="InterPro" id="IPR020892">
    <property type="entry name" value="Cyclophilin-type_PPIase_CS"/>
</dbReference>
<proteinExistence type="predicted"/>
<evidence type="ECO:0000259" key="3">
    <source>
        <dbReference type="PROSITE" id="PS50072"/>
    </source>
</evidence>
<dbReference type="GO" id="GO:0006457">
    <property type="term" value="P:protein folding"/>
    <property type="evidence" value="ECO:0007669"/>
    <property type="project" value="InterPro"/>
</dbReference>
<dbReference type="FunFam" id="2.40.100.10:FF:000007">
    <property type="entry name" value="Peptidyl-prolyl cis-trans isomerase CWC27 homolog"/>
    <property type="match status" value="1"/>
</dbReference>
<dbReference type="PRINTS" id="PR00153">
    <property type="entry name" value="CSAPPISMRASE"/>
</dbReference>
<dbReference type="Proteomes" id="UP000286510">
    <property type="component" value="Unassembled WGS sequence"/>
</dbReference>
<dbReference type="PANTHER" id="PTHR45625:SF6">
    <property type="entry name" value="SPLICEOSOME-ASSOCIATED PROTEIN CWC27 HOMOLOG"/>
    <property type="match status" value="1"/>
</dbReference>
<dbReference type="PROSITE" id="PS50072">
    <property type="entry name" value="CSA_PPIASE_2"/>
    <property type="match status" value="1"/>
</dbReference>
<dbReference type="Gene3D" id="2.40.100.10">
    <property type="entry name" value="Cyclophilin-like"/>
    <property type="match status" value="1"/>
</dbReference>
<comment type="caution">
    <text evidence="4">The sequence shown here is derived from an EMBL/GenBank/DDBJ whole genome shotgun (WGS) entry which is preliminary data.</text>
</comment>
<dbReference type="EMBL" id="QUTF01021040">
    <property type="protein sequence ID" value="RHY94525.1"/>
    <property type="molecule type" value="Genomic_DNA"/>
</dbReference>
<dbReference type="GO" id="GO:0003755">
    <property type="term" value="F:peptidyl-prolyl cis-trans isomerase activity"/>
    <property type="evidence" value="ECO:0007669"/>
    <property type="project" value="InterPro"/>
</dbReference>
<dbReference type="PROSITE" id="PS00170">
    <property type="entry name" value="CSA_PPIASE_1"/>
    <property type="match status" value="1"/>
</dbReference>
<dbReference type="VEuPathDB" id="FungiDB:H257_16632"/>
<dbReference type="Pfam" id="PF00160">
    <property type="entry name" value="Pro_isomerase"/>
    <property type="match status" value="1"/>
</dbReference>
<dbReference type="InterPro" id="IPR044666">
    <property type="entry name" value="Cyclophilin_A-like"/>
</dbReference>
<gene>
    <name evidence="4" type="ORF">DYB26_010452</name>
</gene>
<accession>A0A418DHD5</accession>
<dbReference type="AlphaFoldDB" id="A0A418DHD5"/>
<organism evidence="4 5">
    <name type="scientific">Aphanomyces astaci</name>
    <name type="common">Crayfish plague agent</name>
    <dbReference type="NCBI Taxonomy" id="112090"/>
    <lineage>
        <taxon>Eukaryota</taxon>
        <taxon>Sar</taxon>
        <taxon>Stramenopiles</taxon>
        <taxon>Oomycota</taxon>
        <taxon>Saprolegniomycetes</taxon>
        <taxon>Saprolegniales</taxon>
        <taxon>Verrucalvaceae</taxon>
        <taxon>Aphanomyces</taxon>
    </lineage>
</organism>
<protein>
    <recommendedName>
        <fullName evidence="3">PPIase cyclophilin-type domain-containing protein</fullName>
    </recommendedName>
</protein>
<evidence type="ECO:0000313" key="4">
    <source>
        <dbReference type="EMBL" id="RHY94525.1"/>
    </source>
</evidence>
<comment type="subcellular location">
    <subcellularLocation>
        <location evidence="1">Nucleus</location>
    </subcellularLocation>
</comment>
<sequence>MAGTREGGGLRERWTAQGRGVTFMSPQTMKERLKRRCMEHVKKNRKRILENLRHQATDVPSEVMDVSESICLEDLMLRGDLTHDDYLEVLTSLESALHEEMRLEELELAEELLEAEEAWIADFQALDLHQGYHASEFILCPLCKKHGLDVKTDLNHGMTTTVECVCGLYLPLLRSHGGDPLTRFTDAMSNAFEAHSRGGGVIMSNIYVTEPNTEGKVLMRTSFGELDVEFWPQQAPRACRNFFQLAMEKYYDNTLFHRLISGFMIQGGDPTGTGDGGESAFGEPFADEFHSRLRFNHRGLLAMANSNKSNTNKSQFFFTLDACDFLTKKHTIFGKVTGNTIFNLLTVNDMETSPDERPVEPIKLLSIEILWNPFEDIVPRAIKGSSKATSAAMDKKKRRKGTKDLKLLSFGDEADEEFVQQPVKKIKGI</sequence>
<evidence type="ECO:0000256" key="1">
    <source>
        <dbReference type="ARBA" id="ARBA00004123"/>
    </source>
</evidence>